<evidence type="ECO:0000313" key="1">
    <source>
        <dbReference type="EMBL" id="QBK89463.1"/>
    </source>
</evidence>
<organism evidence="1">
    <name type="scientific">Mimivirus LCMiAC02</name>
    <dbReference type="NCBI Taxonomy" id="2506609"/>
    <lineage>
        <taxon>Viruses</taxon>
        <taxon>Varidnaviria</taxon>
        <taxon>Bamfordvirae</taxon>
        <taxon>Nucleocytoviricota</taxon>
        <taxon>Megaviricetes</taxon>
        <taxon>Imitervirales</taxon>
        <taxon>Mimiviridae</taxon>
        <taxon>Klosneuvirinae</taxon>
    </lineage>
</organism>
<reference evidence="1" key="1">
    <citation type="journal article" date="2019" name="MBio">
        <title>Virus Genomes from Deep Sea Sediments Expand the Ocean Megavirome and Support Independent Origins of Viral Gigantism.</title>
        <authorList>
            <person name="Backstrom D."/>
            <person name="Yutin N."/>
            <person name="Jorgensen S.L."/>
            <person name="Dharamshi J."/>
            <person name="Homa F."/>
            <person name="Zaremba-Niedwiedzka K."/>
            <person name="Spang A."/>
            <person name="Wolf Y.I."/>
            <person name="Koonin E.V."/>
            <person name="Ettema T.J."/>
        </authorList>
    </citation>
    <scope>NUCLEOTIDE SEQUENCE</scope>
</reference>
<gene>
    <name evidence="1" type="ORF">LCMiAC02_05580</name>
</gene>
<dbReference type="EMBL" id="MK500424">
    <property type="protein sequence ID" value="QBK89463.1"/>
    <property type="molecule type" value="Genomic_DNA"/>
</dbReference>
<protein>
    <submittedName>
        <fullName evidence="1">Uncharacterized protein</fullName>
    </submittedName>
</protein>
<proteinExistence type="predicted"/>
<accession>A0A481Z1D7</accession>
<sequence>MDYKYKYHKYKHKYIKLKNSYSKNQFGGNEYRITKNINDGVTDLIKSKNLSFVVANIDLNTDEQNIGKKIKVNSNKKYEYYGIIEKGNQTKYISKFIQSLNNNKNISDDVANLYMEKIINLFLNAMNKDSAWIAIRASLPTDDFKVPRWHQDGYYYKAREFSTKKIKLPKLVFVVKGDTTPFKSVSKKVREDFIELYRKLYKKLDFQNLNKKLYLDIRKQLDNLLKKSPTIQASNLQAGIFLVGLKEFATIHSEPDIKEKRLFLSIVPGSKDEIEELSKKWNKPFSKPIYG</sequence>
<name>A0A481Z1D7_9VIRU</name>